<sequence>SLIAVAGEALYAHALHLRMLINRNADNDAEVMARVRELLPQAVTLAWHTKYTYDKAMDTILQCNACLGELGALDDAYALARQMLVLCERNLGAVHPVTQDARESVDALREMRRRVR</sequence>
<proteinExistence type="predicted"/>
<evidence type="ECO:0000313" key="2">
    <source>
        <dbReference type="Proteomes" id="UP001597045"/>
    </source>
</evidence>
<gene>
    <name evidence="1" type="ORF">ACFQ1S_41895</name>
</gene>
<feature type="non-terminal residue" evidence="1">
    <location>
        <position position="1"/>
    </location>
</feature>
<keyword evidence="2" id="KW-1185">Reference proteome</keyword>
<accession>A0ABW3MM08</accession>
<dbReference type="EMBL" id="JBHTIS010003759">
    <property type="protein sequence ID" value="MFD1051646.1"/>
    <property type="molecule type" value="Genomic_DNA"/>
</dbReference>
<organism evidence="1 2">
    <name type="scientific">Kibdelosporangium lantanae</name>
    <dbReference type="NCBI Taxonomy" id="1497396"/>
    <lineage>
        <taxon>Bacteria</taxon>
        <taxon>Bacillati</taxon>
        <taxon>Actinomycetota</taxon>
        <taxon>Actinomycetes</taxon>
        <taxon>Pseudonocardiales</taxon>
        <taxon>Pseudonocardiaceae</taxon>
        <taxon>Kibdelosporangium</taxon>
    </lineage>
</organism>
<reference evidence="2" key="1">
    <citation type="journal article" date="2019" name="Int. J. Syst. Evol. Microbiol.">
        <title>The Global Catalogue of Microorganisms (GCM) 10K type strain sequencing project: providing services to taxonomists for standard genome sequencing and annotation.</title>
        <authorList>
            <consortium name="The Broad Institute Genomics Platform"/>
            <consortium name="The Broad Institute Genome Sequencing Center for Infectious Disease"/>
            <person name="Wu L."/>
            <person name="Ma J."/>
        </authorList>
    </citation>
    <scope>NUCLEOTIDE SEQUENCE [LARGE SCALE GENOMIC DNA]</scope>
    <source>
        <strain evidence="2">JCM 31486</strain>
    </source>
</reference>
<dbReference type="Proteomes" id="UP001597045">
    <property type="component" value="Unassembled WGS sequence"/>
</dbReference>
<evidence type="ECO:0008006" key="3">
    <source>
        <dbReference type="Google" id="ProtNLM"/>
    </source>
</evidence>
<protein>
    <recommendedName>
        <fullName evidence="3">Tetratricopeptide repeat protein</fullName>
    </recommendedName>
</protein>
<evidence type="ECO:0000313" key="1">
    <source>
        <dbReference type="EMBL" id="MFD1051646.1"/>
    </source>
</evidence>
<name>A0ABW3MM08_9PSEU</name>
<comment type="caution">
    <text evidence="1">The sequence shown here is derived from an EMBL/GenBank/DDBJ whole genome shotgun (WGS) entry which is preliminary data.</text>
</comment>